<dbReference type="Gene3D" id="1.25.40.10">
    <property type="entry name" value="Tetratricopeptide repeat domain"/>
    <property type="match status" value="1"/>
</dbReference>
<evidence type="ECO:0000313" key="2">
    <source>
        <dbReference type="EMBL" id="MBK1878285.1"/>
    </source>
</evidence>
<organism evidence="2 3">
    <name type="scientific">Pelagicoccus mobilis</name>
    <dbReference type="NCBI Taxonomy" id="415221"/>
    <lineage>
        <taxon>Bacteria</taxon>
        <taxon>Pseudomonadati</taxon>
        <taxon>Verrucomicrobiota</taxon>
        <taxon>Opitutia</taxon>
        <taxon>Puniceicoccales</taxon>
        <taxon>Pelagicoccaceae</taxon>
        <taxon>Pelagicoccus</taxon>
    </lineage>
</organism>
<protein>
    <submittedName>
        <fullName evidence="2">Tetratricopeptide repeat protein</fullName>
    </submittedName>
</protein>
<proteinExistence type="predicted"/>
<evidence type="ECO:0000256" key="1">
    <source>
        <dbReference type="SAM" id="MobiDB-lite"/>
    </source>
</evidence>
<comment type="caution">
    <text evidence="2">The sequence shown here is derived from an EMBL/GenBank/DDBJ whole genome shotgun (WGS) entry which is preliminary data.</text>
</comment>
<evidence type="ECO:0000313" key="3">
    <source>
        <dbReference type="Proteomes" id="UP000617628"/>
    </source>
</evidence>
<name>A0A934VRT2_9BACT</name>
<feature type="compositionally biased region" description="Low complexity" evidence="1">
    <location>
        <begin position="26"/>
        <end position="41"/>
    </location>
</feature>
<feature type="compositionally biased region" description="Basic and acidic residues" evidence="1">
    <location>
        <begin position="67"/>
        <end position="80"/>
    </location>
</feature>
<dbReference type="RefSeq" id="WP_200356498.1">
    <property type="nucleotide sequence ID" value="NZ_JAENIL010000028.1"/>
</dbReference>
<dbReference type="EMBL" id="JAENIL010000028">
    <property type="protein sequence ID" value="MBK1878285.1"/>
    <property type="molecule type" value="Genomic_DNA"/>
</dbReference>
<dbReference type="Pfam" id="PF13176">
    <property type="entry name" value="TPR_7"/>
    <property type="match status" value="1"/>
</dbReference>
<dbReference type="AlphaFoldDB" id="A0A934VRT2"/>
<accession>A0A934VRT2</accession>
<gene>
    <name evidence="2" type="ORF">JIN87_15500</name>
</gene>
<feature type="region of interest" description="Disordered" evidence="1">
    <location>
        <begin position="26"/>
        <end position="80"/>
    </location>
</feature>
<dbReference type="Proteomes" id="UP000617628">
    <property type="component" value="Unassembled WGS sequence"/>
</dbReference>
<dbReference type="SMART" id="SM00028">
    <property type="entry name" value="TPR"/>
    <property type="match status" value="3"/>
</dbReference>
<sequence length="304" mass="33462">MKLTLAIILAVFGVYLLAKLLTSPTPSSKASAPISAPSPQTEELAAPSEPKTESVQAPETEPPSAMKETESKEQRLARRSRELEQLKQTLSKQDYILETAILNAERALHRKSKTPTPESFTQEEQFLLKQLTSAIQSGDSEAKSDFLAALSEHSSPGMYFVGGNFFAESGDIDTAIDFYLTALDTETELPPKLKSRTTKNLGIMLVKQGEHQRSVPYLKEALYLAKEPDPTLLGLIGLSELNTGNLASSEYHYKQAIGIAPDVRDWHVGLTKVLLDQEKYQEAIDHMNAMKANPALGYGNHPQH</sequence>
<reference evidence="2" key="1">
    <citation type="submission" date="2021-01" db="EMBL/GenBank/DDBJ databases">
        <title>Modified the classification status of verrucomicrobia.</title>
        <authorList>
            <person name="Feng X."/>
        </authorList>
    </citation>
    <scope>NUCLEOTIDE SEQUENCE</scope>
    <source>
        <strain evidence="2">KCTC 13126</strain>
    </source>
</reference>
<keyword evidence="3" id="KW-1185">Reference proteome</keyword>
<dbReference type="InterPro" id="IPR011990">
    <property type="entry name" value="TPR-like_helical_dom_sf"/>
</dbReference>
<dbReference type="Pfam" id="PF13432">
    <property type="entry name" value="TPR_16"/>
    <property type="match status" value="1"/>
</dbReference>
<dbReference type="SUPFAM" id="SSF48452">
    <property type="entry name" value="TPR-like"/>
    <property type="match status" value="1"/>
</dbReference>
<dbReference type="InterPro" id="IPR019734">
    <property type="entry name" value="TPR_rpt"/>
</dbReference>